<dbReference type="InterPro" id="IPR037069">
    <property type="entry name" value="AcylCoA_DH/ox_N_sf"/>
</dbReference>
<keyword evidence="10" id="KW-1185">Reference proteome</keyword>
<evidence type="ECO:0000259" key="6">
    <source>
        <dbReference type="Pfam" id="PF00441"/>
    </source>
</evidence>
<dbReference type="InterPro" id="IPR046373">
    <property type="entry name" value="Acyl-CoA_Oxase/DH_mid-dom_sf"/>
</dbReference>
<dbReference type="InterPro" id="IPR036250">
    <property type="entry name" value="AcylCo_DH-like_C"/>
</dbReference>
<evidence type="ECO:0000256" key="5">
    <source>
        <dbReference type="RuleBase" id="RU362125"/>
    </source>
</evidence>
<feature type="domain" description="Acyl-CoA oxidase/dehydrogenase middle" evidence="7">
    <location>
        <begin position="125"/>
        <end position="221"/>
    </location>
</feature>
<protein>
    <submittedName>
        <fullName evidence="9">Acyl-CoA dehydrogenase</fullName>
    </submittedName>
</protein>
<keyword evidence="3 5" id="KW-0285">Flavoprotein</keyword>
<dbReference type="PANTHER" id="PTHR43884">
    <property type="entry name" value="ACYL-COA DEHYDROGENASE"/>
    <property type="match status" value="1"/>
</dbReference>
<dbReference type="Pfam" id="PF02771">
    <property type="entry name" value="Acyl-CoA_dh_N"/>
    <property type="match status" value="1"/>
</dbReference>
<organism evidence="9 10">
    <name type="scientific">Amycolatopsis bullii</name>
    <dbReference type="NCBI Taxonomy" id="941987"/>
    <lineage>
        <taxon>Bacteria</taxon>
        <taxon>Bacillati</taxon>
        <taxon>Actinomycetota</taxon>
        <taxon>Actinomycetes</taxon>
        <taxon>Pseudonocardiales</taxon>
        <taxon>Pseudonocardiaceae</taxon>
        <taxon>Amycolatopsis</taxon>
    </lineage>
</organism>
<dbReference type="Gene3D" id="1.20.140.10">
    <property type="entry name" value="Butyryl-CoA Dehydrogenase, subunit A, domain 3"/>
    <property type="match status" value="1"/>
</dbReference>
<feature type="domain" description="Acyl-CoA dehydrogenase/oxidase C-terminal" evidence="6">
    <location>
        <begin position="233"/>
        <end position="383"/>
    </location>
</feature>
<accession>A0ABQ3KSB5</accession>
<dbReference type="Pfam" id="PF00441">
    <property type="entry name" value="Acyl-CoA_dh_1"/>
    <property type="match status" value="1"/>
</dbReference>
<dbReference type="PROSITE" id="PS00072">
    <property type="entry name" value="ACYL_COA_DH_1"/>
    <property type="match status" value="1"/>
</dbReference>
<proteinExistence type="inferred from homology"/>
<dbReference type="SUPFAM" id="SSF47203">
    <property type="entry name" value="Acyl-CoA dehydrogenase C-terminal domain-like"/>
    <property type="match status" value="1"/>
</dbReference>
<dbReference type="RefSeq" id="WP_191316422.1">
    <property type="nucleotide sequence ID" value="NZ_BNAW01000061.1"/>
</dbReference>
<dbReference type="Proteomes" id="UP000649955">
    <property type="component" value="Unassembled WGS sequence"/>
</dbReference>
<dbReference type="Gene3D" id="1.10.540.10">
    <property type="entry name" value="Acyl-CoA dehydrogenase/oxidase, N-terminal domain"/>
    <property type="match status" value="1"/>
</dbReference>
<dbReference type="PROSITE" id="PS00073">
    <property type="entry name" value="ACYL_COA_DH_2"/>
    <property type="match status" value="1"/>
</dbReference>
<gene>
    <name evidence="9" type="ORF">GCM10017567_78710</name>
</gene>
<feature type="domain" description="Acyl-CoA dehydrogenase/oxidase N-terminal" evidence="8">
    <location>
        <begin position="10"/>
        <end position="120"/>
    </location>
</feature>
<dbReference type="InterPro" id="IPR013786">
    <property type="entry name" value="AcylCoA_DH/ox_N"/>
</dbReference>
<evidence type="ECO:0000256" key="3">
    <source>
        <dbReference type="ARBA" id="ARBA00022630"/>
    </source>
</evidence>
<dbReference type="SUPFAM" id="SSF56645">
    <property type="entry name" value="Acyl-CoA dehydrogenase NM domain-like"/>
    <property type="match status" value="1"/>
</dbReference>
<evidence type="ECO:0000256" key="2">
    <source>
        <dbReference type="ARBA" id="ARBA00009347"/>
    </source>
</evidence>
<evidence type="ECO:0000256" key="4">
    <source>
        <dbReference type="ARBA" id="ARBA00022827"/>
    </source>
</evidence>
<keyword evidence="5" id="KW-0560">Oxidoreductase</keyword>
<dbReference type="Pfam" id="PF02770">
    <property type="entry name" value="Acyl-CoA_dh_M"/>
    <property type="match status" value="1"/>
</dbReference>
<comment type="caution">
    <text evidence="9">The sequence shown here is derived from an EMBL/GenBank/DDBJ whole genome shotgun (WGS) entry which is preliminary data.</text>
</comment>
<dbReference type="PIRSF" id="PIRSF016578">
    <property type="entry name" value="HsaA"/>
    <property type="match status" value="1"/>
</dbReference>
<evidence type="ECO:0000313" key="10">
    <source>
        <dbReference type="Proteomes" id="UP000649955"/>
    </source>
</evidence>
<evidence type="ECO:0000256" key="1">
    <source>
        <dbReference type="ARBA" id="ARBA00001974"/>
    </source>
</evidence>
<dbReference type="InterPro" id="IPR006091">
    <property type="entry name" value="Acyl-CoA_Oxase/DH_mid-dom"/>
</dbReference>
<reference evidence="10" key="1">
    <citation type="journal article" date="2019" name="Int. J. Syst. Evol. Microbiol.">
        <title>The Global Catalogue of Microorganisms (GCM) 10K type strain sequencing project: providing services to taxonomists for standard genome sequencing and annotation.</title>
        <authorList>
            <consortium name="The Broad Institute Genomics Platform"/>
            <consortium name="The Broad Institute Genome Sequencing Center for Infectious Disease"/>
            <person name="Wu L."/>
            <person name="Ma J."/>
        </authorList>
    </citation>
    <scope>NUCLEOTIDE SEQUENCE [LARGE SCALE GENOMIC DNA]</scope>
    <source>
        <strain evidence="10">CGMCC 4.7680</strain>
    </source>
</reference>
<keyword evidence="4 5" id="KW-0274">FAD</keyword>
<dbReference type="InterPro" id="IPR006089">
    <property type="entry name" value="Acyl-CoA_DH_CS"/>
</dbReference>
<sequence>MTDGLYQLAEEHEELRAAVRALAEKEIAPYAAEVDENERYPIEAYNALVKSGFNAVHIGEEYDGQGADAVGACIVIEEVARVDASASLIPAVNKLGTQPIILSASESLKKLVLPSIASGEASASYALSEREAGSDTASMRTRARLDGDHWVLNGTKAWITNAGESSWYTVMAVTDPDAEKKANGISAFVVHKDDPGFSVGPKEKKLGIKGSPTREIYFENCTIPEDRIIGEPGTGLKTALRTLDHTRPTIGAQALGIAQGALDAAVAYVKDRKQFGKSISEFQGVQFMLADMGTKIEAARHLVYASAAASERGDKRAGFMASAAKAYASDIAMEVTTDAVQLFGGAGYTRDFPVERMMRDAKITQIYEGTNQIQKVVMARALLKG</sequence>
<comment type="similarity">
    <text evidence="2 5">Belongs to the acyl-CoA dehydrogenase family.</text>
</comment>
<comment type="cofactor">
    <cofactor evidence="1 5">
        <name>FAD</name>
        <dbReference type="ChEBI" id="CHEBI:57692"/>
    </cofactor>
</comment>
<dbReference type="EMBL" id="BNAW01000061">
    <property type="protein sequence ID" value="GHG44596.1"/>
    <property type="molecule type" value="Genomic_DNA"/>
</dbReference>
<evidence type="ECO:0000259" key="7">
    <source>
        <dbReference type="Pfam" id="PF02770"/>
    </source>
</evidence>
<name>A0ABQ3KSB5_9PSEU</name>
<evidence type="ECO:0000259" key="8">
    <source>
        <dbReference type="Pfam" id="PF02771"/>
    </source>
</evidence>
<evidence type="ECO:0000313" key="9">
    <source>
        <dbReference type="EMBL" id="GHG44596.1"/>
    </source>
</evidence>
<dbReference type="Gene3D" id="2.40.110.10">
    <property type="entry name" value="Butyryl-CoA Dehydrogenase, subunit A, domain 2"/>
    <property type="match status" value="1"/>
</dbReference>
<dbReference type="InterPro" id="IPR009100">
    <property type="entry name" value="AcylCoA_DH/oxidase_NM_dom_sf"/>
</dbReference>
<dbReference type="PANTHER" id="PTHR43884:SF12">
    <property type="entry name" value="ISOVALERYL-COA DEHYDROGENASE, MITOCHONDRIAL-RELATED"/>
    <property type="match status" value="1"/>
</dbReference>
<dbReference type="InterPro" id="IPR009075">
    <property type="entry name" value="AcylCo_DH/oxidase_C"/>
</dbReference>